<dbReference type="SUPFAM" id="SSF52317">
    <property type="entry name" value="Class I glutamine amidotransferase-like"/>
    <property type="match status" value="1"/>
</dbReference>
<dbReference type="EMBL" id="JAZHGA010000009">
    <property type="protein sequence ID" value="MEM5340952.1"/>
    <property type="molecule type" value="Genomic_DNA"/>
</dbReference>
<evidence type="ECO:0000256" key="1">
    <source>
        <dbReference type="ARBA" id="ARBA00023015"/>
    </source>
</evidence>
<evidence type="ECO:0000256" key="2">
    <source>
        <dbReference type="ARBA" id="ARBA00023163"/>
    </source>
</evidence>
<name>A0A5C6VRV7_9BURK</name>
<evidence type="ECO:0000313" key="8">
    <source>
        <dbReference type="Proteomes" id="UP001481677"/>
    </source>
</evidence>
<gene>
    <name evidence="6" type="ORF">FRZ40_08595</name>
    <name evidence="5" type="ORF">V4C56_15145</name>
</gene>
<dbReference type="PANTHER" id="PTHR43130:SF3">
    <property type="entry name" value="HTH-TYPE TRANSCRIPTIONAL REGULATOR RV1931C"/>
    <property type="match status" value="1"/>
</dbReference>
<dbReference type="EMBL" id="VOQS01000001">
    <property type="protein sequence ID" value="TXC87619.1"/>
    <property type="molecule type" value="Genomic_DNA"/>
</dbReference>
<organism evidence="6 7">
    <name type="scientific">Paraburkholderia azotifigens</name>
    <dbReference type="NCBI Taxonomy" id="2057004"/>
    <lineage>
        <taxon>Bacteria</taxon>
        <taxon>Pseudomonadati</taxon>
        <taxon>Pseudomonadota</taxon>
        <taxon>Betaproteobacteria</taxon>
        <taxon>Burkholderiales</taxon>
        <taxon>Burkholderiaceae</taxon>
        <taxon>Paraburkholderia</taxon>
    </lineage>
</organism>
<dbReference type="Gene3D" id="3.40.50.880">
    <property type="match status" value="1"/>
</dbReference>
<dbReference type="GO" id="GO:0043565">
    <property type="term" value="F:sequence-specific DNA binding"/>
    <property type="evidence" value="ECO:0007669"/>
    <property type="project" value="InterPro"/>
</dbReference>
<dbReference type="Proteomes" id="UP001481677">
    <property type="component" value="Unassembled WGS sequence"/>
</dbReference>
<feature type="region of interest" description="Disordered" evidence="3">
    <location>
        <begin position="1"/>
        <end position="37"/>
    </location>
</feature>
<proteinExistence type="predicted"/>
<dbReference type="SMART" id="SM00342">
    <property type="entry name" value="HTH_ARAC"/>
    <property type="match status" value="1"/>
</dbReference>
<dbReference type="Pfam" id="PF01965">
    <property type="entry name" value="DJ-1_PfpI"/>
    <property type="match status" value="1"/>
</dbReference>
<accession>A0A5C6VRV7</accession>
<feature type="compositionally biased region" description="Low complexity" evidence="3">
    <location>
        <begin position="26"/>
        <end position="37"/>
    </location>
</feature>
<dbReference type="CDD" id="cd03137">
    <property type="entry name" value="GATase1_AraC_1"/>
    <property type="match status" value="1"/>
</dbReference>
<keyword evidence="1" id="KW-0805">Transcription regulation</keyword>
<keyword evidence="8" id="KW-1185">Reference proteome</keyword>
<sequence>MARSAVRAASKPAQAPTSGSAAKQPASDATARSRTTDAACRTVSKQPHIVAAVAFDGISPFHLSVPCVVFAEDRSDGGVLGFAFRVCAIDAGPLSTTAGFSIAAPHGLDALADADTIIVPSWRDPDEAPPEALLDALRAAHARGAQLVGLCLGAYVLAAAGLLDGRPATTHWAWAADFARRFPNVKVDPQVLYVDDGDILTSAGTAAGLDCCLHVVRKLCGAESANYIARRLVVPPHRQGGQAQYVQQPMPQDMRGNRLSALLDWVNGTLDAPHTLDSLAGRAAMSRRTFTRHFKAATGTTVSAWLLAQRLGRAQHLLESTDEPIESIAGMAGFGSTASLRQHFTDAFRTSPSAWRREFRGV</sequence>
<protein>
    <submittedName>
        <fullName evidence="6">Helix-turn-helix domain-containing protein</fullName>
    </submittedName>
</protein>
<dbReference type="InterPro" id="IPR002818">
    <property type="entry name" value="DJ-1/PfpI"/>
</dbReference>
<dbReference type="InterPro" id="IPR052158">
    <property type="entry name" value="INH-QAR"/>
</dbReference>
<dbReference type="InterPro" id="IPR018060">
    <property type="entry name" value="HTH_AraC"/>
</dbReference>
<reference evidence="6" key="2">
    <citation type="submission" date="2019-08" db="EMBL/GenBank/DDBJ databases">
        <authorList>
            <person name="Im W.-T."/>
        </authorList>
    </citation>
    <scope>NUCLEOTIDE SEQUENCE</scope>
    <source>
        <strain evidence="6">NF 2-5-3</strain>
    </source>
</reference>
<dbReference type="InterPro" id="IPR029062">
    <property type="entry name" value="Class_I_gatase-like"/>
</dbReference>
<evidence type="ECO:0000256" key="3">
    <source>
        <dbReference type="SAM" id="MobiDB-lite"/>
    </source>
</evidence>
<reference evidence="5 8" key="3">
    <citation type="submission" date="2024-01" db="EMBL/GenBank/DDBJ databases">
        <title>The diversity of rhizobia nodulating Mimosa spp. in eleven states of Brazil covering several biomes is determined by host plant, location, and edaphic factors.</title>
        <authorList>
            <person name="Rouws L."/>
            <person name="Barauna A."/>
            <person name="Beukes C."/>
            <person name="De Faria S.M."/>
            <person name="Gross E."/>
            <person name="Dos Reis Junior F.B."/>
            <person name="Simon M."/>
            <person name="Maluk M."/>
            <person name="Odee D.W."/>
            <person name="Kenicer G."/>
            <person name="Young J.P.W."/>
            <person name="Reis V.M."/>
            <person name="Zilli J."/>
            <person name="James E.K."/>
        </authorList>
    </citation>
    <scope>NUCLEOTIDE SEQUENCE [LARGE SCALE GENOMIC DNA]</scope>
    <source>
        <strain evidence="5 8">JPY530</strain>
    </source>
</reference>
<comment type="caution">
    <text evidence="6">The sequence shown here is derived from an EMBL/GenBank/DDBJ whole genome shotgun (WGS) entry which is preliminary data.</text>
</comment>
<dbReference type="Proteomes" id="UP000321776">
    <property type="component" value="Unassembled WGS sequence"/>
</dbReference>
<dbReference type="SUPFAM" id="SSF46689">
    <property type="entry name" value="Homeodomain-like"/>
    <property type="match status" value="2"/>
</dbReference>
<dbReference type="GO" id="GO:0003700">
    <property type="term" value="F:DNA-binding transcription factor activity"/>
    <property type="evidence" value="ECO:0007669"/>
    <property type="project" value="InterPro"/>
</dbReference>
<evidence type="ECO:0000259" key="4">
    <source>
        <dbReference type="PROSITE" id="PS01124"/>
    </source>
</evidence>
<keyword evidence="2" id="KW-0804">Transcription</keyword>
<dbReference type="PROSITE" id="PS01124">
    <property type="entry name" value="HTH_ARAC_FAMILY_2"/>
    <property type="match status" value="1"/>
</dbReference>
<dbReference type="Pfam" id="PF12833">
    <property type="entry name" value="HTH_18"/>
    <property type="match status" value="1"/>
</dbReference>
<dbReference type="InterPro" id="IPR009057">
    <property type="entry name" value="Homeodomain-like_sf"/>
</dbReference>
<evidence type="ECO:0000313" key="6">
    <source>
        <dbReference type="EMBL" id="TXC87619.1"/>
    </source>
</evidence>
<evidence type="ECO:0000313" key="5">
    <source>
        <dbReference type="EMBL" id="MEM5340952.1"/>
    </source>
</evidence>
<dbReference type="AlphaFoldDB" id="A0A5C6VRV7"/>
<feature type="domain" description="HTH araC/xylS-type" evidence="4">
    <location>
        <begin position="260"/>
        <end position="358"/>
    </location>
</feature>
<reference evidence="6 7" key="1">
    <citation type="journal article" date="2018" name="Int. J. Syst. Evol. Microbiol.">
        <title>Paraburkholderia azotifigens sp. nov., a nitrogen-fixing bacterium isolated from paddy soil.</title>
        <authorList>
            <person name="Choi G.M."/>
            <person name="Im W.T."/>
        </authorList>
    </citation>
    <scope>NUCLEOTIDE SEQUENCE [LARGE SCALE GENOMIC DNA]</scope>
    <source>
        <strain evidence="6 7">NF 2-5-3</strain>
    </source>
</reference>
<dbReference type="RefSeq" id="WP_147233869.1">
    <property type="nucleotide sequence ID" value="NZ_JAZHFZ010000007.1"/>
</dbReference>
<dbReference type="Gene3D" id="1.10.10.60">
    <property type="entry name" value="Homeodomain-like"/>
    <property type="match status" value="1"/>
</dbReference>
<dbReference type="PANTHER" id="PTHR43130">
    <property type="entry name" value="ARAC-FAMILY TRANSCRIPTIONAL REGULATOR"/>
    <property type="match status" value="1"/>
</dbReference>
<evidence type="ECO:0000313" key="7">
    <source>
        <dbReference type="Proteomes" id="UP000321776"/>
    </source>
</evidence>